<dbReference type="InterPro" id="IPR058240">
    <property type="entry name" value="rSAM_sf"/>
</dbReference>
<dbReference type="SFLD" id="SFLDS00029">
    <property type="entry name" value="Radical_SAM"/>
    <property type="match status" value="1"/>
</dbReference>
<dbReference type="SUPFAM" id="SSF102114">
    <property type="entry name" value="Radical SAM enzymes"/>
    <property type="match status" value="1"/>
</dbReference>
<dbReference type="GO" id="GO:0046872">
    <property type="term" value="F:metal ion binding"/>
    <property type="evidence" value="ECO:0007669"/>
    <property type="project" value="UniProtKB-KW"/>
</dbReference>
<dbReference type="EMBL" id="AP019697">
    <property type="protein sequence ID" value="BBK26141.1"/>
    <property type="molecule type" value="Genomic_DNA"/>
</dbReference>
<accession>A0A8D5A6Q8</accession>
<feature type="binding site" evidence="6">
    <location>
        <position position="81"/>
    </location>
    <ligand>
        <name>[4Fe-4S] cluster</name>
        <dbReference type="ChEBI" id="CHEBI:49883"/>
        <note>4Fe-4S-S-AdoMet</note>
    </ligand>
</feature>
<evidence type="ECO:0000313" key="8">
    <source>
        <dbReference type="EMBL" id="BBK26141.1"/>
    </source>
</evidence>
<keyword evidence="5 6" id="KW-0411">Iron-sulfur</keyword>
<evidence type="ECO:0000313" key="9">
    <source>
        <dbReference type="Proteomes" id="UP000320585"/>
    </source>
</evidence>
<dbReference type="InterPro" id="IPR016431">
    <property type="entry name" value="Pyrv-formate_lyase-activ_prd"/>
</dbReference>
<dbReference type="OrthoDB" id="9778883at2"/>
<feature type="binding site" evidence="6">
    <location>
        <position position="88"/>
    </location>
    <ligand>
        <name>[4Fe-4S] cluster</name>
        <dbReference type="ChEBI" id="CHEBI:49883"/>
        <note>4Fe-4S-S-AdoMet</note>
    </ligand>
</feature>
<dbReference type="GeneID" id="92717273"/>
<dbReference type="InterPro" id="IPR007197">
    <property type="entry name" value="rSAM"/>
</dbReference>
<evidence type="ECO:0000256" key="2">
    <source>
        <dbReference type="ARBA" id="ARBA00022691"/>
    </source>
</evidence>
<keyword evidence="2 6" id="KW-0949">S-adenosyl-L-methionine</keyword>
<feature type="domain" description="Radical SAM core" evidence="7">
    <location>
        <begin position="66"/>
        <end position="281"/>
    </location>
</feature>
<dbReference type="SFLD" id="SFLDG01101">
    <property type="entry name" value="Uncharacterised_Radical_SAM_Su"/>
    <property type="match status" value="1"/>
</dbReference>
<dbReference type="Pfam" id="PF04055">
    <property type="entry name" value="Radical_SAM"/>
    <property type="match status" value="1"/>
</dbReference>
<gene>
    <name evidence="8" type="ORF">Dia5BBH33_20760</name>
</gene>
<keyword evidence="1" id="KW-0004">4Fe-4S</keyword>
<reference evidence="9" key="1">
    <citation type="submission" date="2019-05" db="EMBL/GenBank/DDBJ databases">
        <title>Complete genome sequencing of Dialister sp. strain 5BBH33.</title>
        <authorList>
            <person name="Sakamoto M."/>
            <person name="Murakami T."/>
            <person name="Mori H."/>
        </authorList>
    </citation>
    <scope>NUCLEOTIDE SEQUENCE [LARGE SCALE GENOMIC DNA]</scope>
    <source>
        <strain evidence="9">5BBH33</strain>
    </source>
</reference>
<keyword evidence="3 6" id="KW-0479">Metal-binding</keyword>
<dbReference type="InterPro" id="IPR013785">
    <property type="entry name" value="Aldolase_TIM"/>
</dbReference>
<evidence type="ECO:0000256" key="6">
    <source>
        <dbReference type="PIRSR" id="PIRSR004869-50"/>
    </source>
</evidence>
<dbReference type="AlphaFoldDB" id="A0A8D5A6Q8"/>
<dbReference type="PANTHER" id="PTHR30352:SF5">
    <property type="entry name" value="PYRUVATE FORMATE-LYASE 1-ACTIVATING ENZYME"/>
    <property type="match status" value="1"/>
</dbReference>
<dbReference type="CDD" id="cd01335">
    <property type="entry name" value="Radical_SAM"/>
    <property type="match status" value="1"/>
</dbReference>
<keyword evidence="9" id="KW-1185">Reference proteome</keyword>
<feature type="binding site" evidence="6">
    <location>
        <position position="85"/>
    </location>
    <ligand>
        <name>[4Fe-4S] cluster</name>
        <dbReference type="ChEBI" id="CHEBI:49883"/>
        <note>4Fe-4S-S-AdoMet</note>
    </ligand>
</feature>
<dbReference type="PIRSF" id="PIRSF004869">
    <property type="entry name" value="PflX_prd"/>
    <property type="match status" value="1"/>
</dbReference>
<organism evidence="8 9">
    <name type="scientific">Dialister hominis</name>
    <dbReference type="NCBI Taxonomy" id="2582419"/>
    <lineage>
        <taxon>Bacteria</taxon>
        <taxon>Bacillati</taxon>
        <taxon>Bacillota</taxon>
        <taxon>Negativicutes</taxon>
        <taxon>Veillonellales</taxon>
        <taxon>Veillonellaceae</taxon>
        <taxon>Dialister</taxon>
    </lineage>
</organism>
<dbReference type="InterPro" id="IPR034457">
    <property type="entry name" value="Organic_radical-activating"/>
</dbReference>
<dbReference type="NCBIfam" id="TIGR04337">
    <property type="entry name" value="AmmeMemoSam_rS"/>
    <property type="match status" value="1"/>
</dbReference>
<evidence type="ECO:0000256" key="5">
    <source>
        <dbReference type="ARBA" id="ARBA00023014"/>
    </source>
</evidence>
<dbReference type="InterPro" id="IPR027596">
    <property type="entry name" value="AmmeMemoSam_rS"/>
</dbReference>
<dbReference type="KEGG" id="dho:Dia5BBH33_20760"/>
<dbReference type="GO" id="GO:0051539">
    <property type="term" value="F:4 iron, 4 sulfur cluster binding"/>
    <property type="evidence" value="ECO:0007669"/>
    <property type="project" value="UniProtKB-KW"/>
</dbReference>
<sequence>MEAVFYERNTDGSIVCHLCPHECQIPLNHRGWCRTRLNDHGLLRAVTYGMCTSAALDPIEKKPFAHFHPGSRILSIGSMGCNMCCPFCQNWEISQAEPAFRRMTPKDVLDLAISTRKEGNIGVAYTYNEPLLSYEFIRDTAPLIKEAGMVNAMVTNGCVNEEPLTALLPLIDAWNIDLKTWDPELYRSWGGDLPTVKRTIVRASEVSHVEITCLIIPGVNDDPEAFEDLSVWLASVSPDLPLHITRFFPRLRMQDLPPTPVDTLVRLGNIARKSLRHVNIGNTETLKLLRRGWTNES</sequence>
<comment type="cofactor">
    <cofactor evidence="6">
        <name>[4Fe-4S] cluster</name>
        <dbReference type="ChEBI" id="CHEBI:49883"/>
    </cofactor>
    <text evidence="6">Binds 1 [4Fe-4S] cluster. The cluster is coordinated with 3 cysteines and an exchangeable S-adenosyl-L-methionine.</text>
</comment>
<name>A0A8D5A6Q8_9FIRM</name>
<evidence type="ECO:0000256" key="3">
    <source>
        <dbReference type="ARBA" id="ARBA00022723"/>
    </source>
</evidence>
<dbReference type="Proteomes" id="UP000320585">
    <property type="component" value="Chromosome"/>
</dbReference>
<dbReference type="GO" id="GO:0003824">
    <property type="term" value="F:catalytic activity"/>
    <property type="evidence" value="ECO:0007669"/>
    <property type="project" value="InterPro"/>
</dbReference>
<evidence type="ECO:0000256" key="4">
    <source>
        <dbReference type="ARBA" id="ARBA00023004"/>
    </source>
</evidence>
<keyword evidence="4 6" id="KW-0408">Iron</keyword>
<dbReference type="Gene3D" id="3.20.20.70">
    <property type="entry name" value="Aldolase class I"/>
    <property type="match status" value="1"/>
</dbReference>
<proteinExistence type="predicted"/>
<dbReference type="PANTHER" id="PTHR30352">
    <property type="entry name" value="PYRUVATE FORMATE-LYASE-ACTIVATING ENZYME"/>
    <property type="match status" value="1"/>
</dbReference>
<dbReference type="RefSeq" id="WP_108850303.1">
    <property type="nucleotide sequence ID" value="NZ_AP019697.1"/>
</dbReference>
<protein>
    <submittedName>
        <fullName evidence="8">AmmeMemoRadiSam system radical SAM enzyme</fullName>
    </submittedName>
</protein>
<evidence type="ECO:0000259" key="7">
    <source>
        <dbReference type="PROSITE" id="PS51918"/>
    </source>
</evidence>
<dbReference type="PROSITE" id="PS51918">
    <property type="entry name" value="RADICAL_SAM"/>
    <property type="match status" value="1"/>
</dbReference>
<evidence type="ECO:0000256" key="1">
    <source>
        <dbReference type="ARBA" id="ARBA00022485"/>
    </source>
</evidence>